<dbReference type="CDD" id="cd06259">
    <property type="entry name" value="YdcF-like"/>
    <property type="match status" value="1"/>
</dbReference>
<dbReference type="GO" id="GO:0005886">
    <property type="term" value="C:plasma membrane"/>
    <property type="evidence" value="ECO:0007669"/>
    <property type="project" value="TreeGrafter"/>
</dbReference>
<dbReference type="PANTHER" id="PTHR30336:SF20">
    <property type="entry name" value="DUF218 DOMAIN-CONTAINING PROTEIN"/>
    <property type="match status" value="1"/>
</dbReference>
<dbReference type="Pfam" id="PF02698">
    <property type="entry name" value="DUF218"/>
    <property type="match status" value="1"/>
</dbReference>
<feature type="domain" description="DUF218" evidence="1">
    <location>
        <begin position="39"/>
        <end position="152"/>
    </location>
</feature>
<dbReference type="InterPro" id="IPR051599">
    <property type="entry name" value="Cell_Envelope_Assoc"/>
</dbReference>
<dbReference type="InterPro" id="IPR014729">
    <property type="entry name" value="Rossmann-like_a/b/a_fold"/>
</dbReference>
<sequence>MRKKKKGVCTMNMQVESATKKLLEFFTEHTRFEELPDADIIVVFGHYDQRVAQQAAYLWQMGKARHIIIAGKGGSGIPREYETEADFYAALMIGRGIPKEAILLEKTSTNSLENVQKGMEVWKAAGIDPKTIIACSIPLLLRRSCATLRKQCPNTVVHGSAFKMREDEWFSWDRLMRIVAEVDRLDQYAEKGDIETVEIPPHIRSAVQTVKLYCIA</sequence>
<proteinExistence type="predicted"/>
<organism evidence="2 3">
    <name type="scientific">Candidatus Wolfebacteria bacterium GW2011_GWA2_47_9b</name>
    <dbReference type="NCBI Taxonomy" id="1619005"/>
    <lineage>
        <taxon>Bacteria</taxon>
        <taxon>Candidatus Wolfeibacteriota</taxon>
    </lineage>
</organism>
<name>A0A0G1U4V5_9BACT</name>
<dbReference type="Proteomes" id="UP000033882">
    <property type="component" value="Unassembled WGS sequence"/>
</dbReference>
<dbReference type="EMBL" id="LCPB01000019">
    <property type="protein sequence ID" value="KKU89091.1"/>
    <property type="molecule type" value="Genomic_DNA"/>
</dbReference>
<dbReference type="InterPro" id="IPR003848">
    <property type="entry name" value="DUF218"/>
</dbReference>
<protein>
    <recommendedName>
        <fullName evidence="1">DUF218 domain-containing protein</fullName>
    </recommendedName>
</protein>
<evidence type="ECO:0000313" key="2">
    <source>
        <dbReference type="EMBL" id="KKU89091.1"/>
    </source>
</evidence>
<evidence type="ECO:0000259" key="1">
    <source>
        <dbReference type="Pfam" id="PF02698"/>
    </source>
</evidence>
<dbReference type="AlphaFoldDB" id="A0A0G1U4V5"/>
<evidence type="ECO:0000313" key="3">
    <source>
        <dbReference type="Proteomes" id="UP000033882"/>
    </source>
</evidence>
<accession>A0A0G1U4V5</accession>
<comment type="caution">
    <text evidence="2">The sequence shown here is derived from an EMBL/GenBank/DDBJ whole genome shotgun (WGS) entry which is preliminary data.</text>
</comment>
<dbReference type="Gene3D" id="3.40.50.620">
    <property type="entry name" value="HUPs"/>
    <property type="match status" value="1"/>
</dbReference>
<reference evidence="2 3" key="1">
    <citation type="journal article" date="2015" name="Nature">
        <title>rRNA introns, odd ribosomes, and small enigmatic genomes across a large radiation of phyla.</title>
        <authorList>
            <person name="Brown C.T."/>
            <person name="Hug L.A."/>
            <person name="Thomas B.C."/>
            <person name="Sharon I."/>
            <person name="Castelle C.J."/>
            <person name="Singh A."/>
            <person name="Wilkins M.J."/>
            <person name="Williams K.H."/>
            <person name="Banfield J.F."/>
        </authorList>
    </citation>
    <scope>NUCLEOTIDE SEQUENCE [LARGE SCALE GENOMIC DNA]</scope>
</reference>
<gene>
    <name evidence="2" type="ORF">UY19_C0019G0008</name>
</gene>
<dbReference type="PANTHER" id="PTHR30336">
    <property type="entry name" value="INNER MEMBRANE PROTEIN, PROBABLE PERMEASE"/>
    <property type="match status" value="1"/>
</dbReference>